<feature type="domain" description="C2H2-type" evidence="3">
    <location>
        <begin position="34"/>
        <end position="61"/>
    </location>
</feature>
<gene>
    <name evidence="4" type="ORF">TAV2_LOCUS20847</name>
</gene>
<sequence length="208" mass="23297">MDPTDLEMLSSDSSNASDVSDHGSAIVLKKKRTYRCKYCSKKYSKTQALGGHQNAHKREREITKRQKQAMLPHVNQPDPDPYPYPYPYPFPNHYALPPGFEQQRFTIEPDYLATMVYNQRSGSSTSDFARQQIGPSQVMDQGWPITRDLFHPIMPQPISSAPSSICLDLCLGVGNSSQVQTQSKKPNDASEKMAAEQDDLSLSLSLSL</sequence>
<dbReference type="InterPro" id="IPR036236">
    <property type="entry name" value="Znf_C2H2_sf"/>
</dbReference>
<accession>A0AAU9SYY4</accession>
<dbReference type="PROSITE" id="PS50157">
    <property type="entry name" value="ZINC_FINGER_C2H2_2"/>
    <property type="match status" value="1"/>
</dbReference>
<feature type="region of interest" description="Disordered" evidence="2">
    <location>
        <begin position="179"/>
        <end position="208"/>
    </location>
</feature>
<dbReference type="InterPro" id="IPR045320">
    <property type="entry name" value="JAGGED/SL1-like"/>
</dbReference>
<keyword evidence="1" id="KW-0479">Metal-binding</keyword>
<keyword evidence="1" id="KW-0862">Zinc</keyword>
<feature type="compositionally biased region" description="Basic and acidic residues" evidence="2">
    <location>
        <begin position="185"/>
        <end position="195"/>
    </location>
</feature>
<dbReference type="PANTHER" id="PTHR45730">
    <property type="entry name" value="ZINC FINGER PROTEIN JAGGED"/>
    <property type="match status" value="1"/>
</dbReference>
<dbReference type="PANTHER" id="PTHR45730:SF122">
    <property type="entry name" value="C2H2 AND C2HC ZINC FINGERS SUPERFAMILY PROTEIN"/>
    <property type="match status" value="1"/>
</dbReference>
<keyword evidence="5" id="KW-1185">Reference proteome</keyword>
<evidence type="ECO:0000256" key="2">
    <source>
        <dbReference type="SAM" id="MobiDB-lite"/>
    </source>
</evidence>
<dbReference type="GO" id="GO:0008270">
    <property type="term" value="F:zinc ion binding"/>
    <property type="evidence" value="ECO:0007669"/>
    <property type="project" value="UniProtKB-KW"/>
</dbReference>
<name>A0AAU9SYY4_THLAR</name>
<dbReference type="Proteomes" id="UP000836841">
    <property type="component" value="Chromosome 6"/>
</dbReference>
<dbReference type="AlphaFoldDB" id="A0AAU9SYY4"/>
<dbReference type="Pfam" id="PF13912">
    <property type="entry name" value="zf-C2H2_6"/>
    <property type="match status" value="1"/>
</dbReference>
<evidence type="ECO:0000313" key="5">
    <source>
        <dbReference type="Proteomes" id="UP000836841"/>
    </source>
</evidence>
<keyword evidence="1" id="KW-0863">Zinc-finger</keyword>
<evidence type="ECO:0000313" key="4">
    <source>
        <dbReference type="EMBL" id="CAH2074063.1"/>
    </source>
</evidence>
<dbReference type="Gene3D" id="3.30.160.60">
    <property type="entry name" value="Classic Zinc Finger"/>
    <property type="match status" value="1"/>
</dbReference>
<feature type="region of interest" description="Disordered" evidence="2">
    <location>
        <begin position="1"/>
        <end position="24"/>
    </location>
</feature>
<evidence type="ECO:0000259" key="3">
    <source>
        <dbReference type="PROSITE" id="PS50157"/>
    </source>
</evidence>
<dbReference type="SUPFAM" id="SSF57667">
    <property type="entry name" value="beta-beta-alpha zinc fingers"/>
    <property type="match status" value="1"/>
</dbReference>
<organism evidence="4 5">
    <name type="scientific">Thlaspi arvense</name>
    <name type="common">Field penny-cress</name>
    <dbReference type="NCBI Taxonomy" id="13288"/>
    <lineage>
        <taxon>Eukaryota</taxon>
        <taxon>Viridiplantae</taxon>
        <taxon>Streptophyta</taxon>
        <taxon>Embryophyta</taxon>
        <taxon>Tracheophyta</taxon>
        <taxon>Spermatophyta</taxon>
        <taxon>Magnoliopsida</taxon>
        <taxon>eudicotyledons</taxon>
        <taxon>Gunneridae</taxon>
        <taxon>Pentapetalae</taxon>
        <taxon>rosids</taxon>
        <taxon>malvids</taxon>
        <taxon>Brassicales</taxon>
        <taxon>Brassicaceae</taxon>
        <taxon>Thlaspideae</taxon>
        <taxon>Thlaspi</taxon>
    </lineage>
</organism>
<dbReference type="InterPro" id="IPR013087">
    <property type="entry name" value="Znf_C2H2_type"/>
</dbReference>
<dbReference type="PROSITE" id="PS00028">
    <property type="entry name" value="ZINC_FINGER_C2H2_1"/>
    <property type="match status" value="1"/>
</dbReference>
<evidence type="ECO:0000256" key="1">
    <source>
        <dbReference type="PROSITE-ProRule" id="PRU00042"/>
    </source>
</evidence>
<dbReference type="EMBL" id="OU466862">
    <property type="protein sequence ID" value="CAH2074063.1"/>
    <property type="molecule type" value="Genomic_DNA"/>
</dbReference>
<reference evidence="4 5" key="1">
    <citation type="submission" date="2022-03" db="EMBL/GenBank/DDBJ databases">
        <authorList>
            <person name="Nunn A."/>
            <person name="Chopra R."/>
            <person name="Nunn A."/>
            <person name="Contreras Garrido A."/>
        </authorList>
    </citation>
    <scope>NUCLEOTIDE SEQUENCE [LARGE SCALE GENOMIC DNA]</scope>
</reference>
<protein>
    <recommendedName>
        <fullName evidence="3">C2H2-type domain-containing protein</fullName>
    </recommendedName>
</protein>
<proteinExistence type="predicted"/>
<dbReference type="GO" id="GO:0003700">
    <property type="term" value="F:DNA-binding transcription factor activity"/>
    <property type="evidence" value="ECO:0007669"/>
    <property type="project" value="InterPro"/>
</dbReference>